<reference evidence="1" key="1">
    <citation type="submission" date="2018-06" db="EMBL/GenBank/DDBJ databases">
        <authorList>
            <person name="Zhirakovskaya E."/>
        </authorList>
    </citation>
    <scope>NUCLEOTIDE SEQUENCE</scope>
</reference>
<gene>
    <name evidence="1" type="ORF">MNBD_GAMMA23-2081</name>
</gene>
<accession>A0A3B1AKC7</accession>
<organism evidence="1">
    <name type="scientific">hydrothermal vent metagenome</name>
    <dbReference type="NCBI Taxonomy" id="652676"/>
    <lineage>
        <taxon>unclassified sequences</taxon>
        <taxon>metagenomes</taxon>
        <taxon>ecological metagenomes</taxon>
    </lineage>
</organism>
<protein>
    <submittedName>
        <fullName evidence="1">Uncharacterized protein</fullName>
    </submittedName>
</protein>
<name>A0A3B1AKC7_9ZZZZ</name>
<evidence type="ECO:0000313" key="1">
    <source>
        <dbReference type="EMBL" id="VAW93116.1"/>
    </source>
</evidence>
<dbReference type="EMBL" id="UOFT01000031">
    <property type="protein sequence ID" value="VAW93116.1"/>
    <property type="molecule type" value="Genomic_DNA"/>
</dbReference>
<dbReference type="AlphaFoldDB" id="A0A3B1AKC7"/>
<sequence length="66" mass="7320">MTKLSYAMDVAGKWLEIDGVDMIIPRPDTNEVVVVISCPAESLKNSIPSSIKDIPVKTCYKRFYAA</sequence>
<proteinExistence type="predicted"/>